<keyword evidence="1" id="KW-0732">Signal</keyword>
<gene>
    <name evidence="2" type="ORF">SAMN04487854_10115</name>
</gene>
<feature type="signal peptide" evidence="1">
    <location>
        <begin position="1"/>
        <end position="19"/>
    </location>
</feature>
<name>A0ABY1GAD2_9GAMM</name>
<organism evidence="2 3">
    <name type="scientific">Pseudoalteromonas lipolytica</name>
    <dbReference type="NCBI Taxonomy" id="570156"/>
    <lineage>
        <taxon>Bacteria</taxon>
        <taxon>Pseudomonadati</taxon>
        <taxon>Pseudomonadota</taxon>
        <taxon>Gammaproteobacteria</taxon>
        <taxon>Alteromonadales</taxon>
        <taxon>Pseudoalteromonadaceae</taxon>
        <taxon>Pseudoalteromonas</taxon>
    </lineage>
</organism>
<proteinExistence type="predicted"/>
<evidence type="ECO:0008006" key="4">
    <source>
        <dbReference type="Google" id="ProtNLM"/>
    </source>
</evidence>
<evidence type="ECO:0000313" key="2">
    <source>
        <dbReference type="EMBL" id="SFT32318.1"/>
    </source>
</evidence>
<feature type="chain" id="PRO_5046485340" description="SIMPL domain-containing protein" evidence="1">
    <location>
        <begin position="20"/>
        <end position="238"/>
    </location>
</feature>
<dbReference type="InterPro" id="IPR052022">
    <property type="entry name" value="26kDa_periplasmic_antigen"/>
</dbReference>
<comment type="caution">
    <text evidence="2">The sequence shown here is derived from an EMBL/GenBank/DDBJ whole genome shotgun (WGS) entry which is preliminary data.</text>
</comment>
<reference evidence="2 3" key="1">
    <citation type="submission" date="2016-10" db="EMBL/GenBank/DDBJ databases">
        <authorList>
            <person name="Varghese N."/>
            <person name="Submissions S."/>
        </authorList>
    </citation>
    <scope>NUCLEOTIDE SEQUENCE [LARGE SCALE GENOMIC DNA]</scope>
    <source>
        <strain evidence="2 3">CGMCC 1.8499</strain>
    </source>
</reference>
<dbReference type="Proteomes" id="UP000183805">
    <property type="component" value="Unassembled WGS sequence"/>
</dbReference>
<dbReference type="PANTHER" id="PTHR34387">
    <property type="entry name" value="SLR1258 PROTEIN"/>
    <property type="match status" value="1"/>
</dbReference>
<keyword evidence="3" id="KW-1185">Reference proteome</keyword>
<dbReference type="InterPro" id="IPR007497">
    <property type="entry name" value="SIMPL/DUF541"/>
</dbReference>
<dbReference type="Pfam" id="PF04402">
    <property type="entry name" value="SIMPL"/>
    <property type="match status" value="1"/>
</dbReference>
<dbReference type="EMBL" id="FPAZ01000001">
    <property type="protein sequence ID" value="SFT32318.1"/>
    <property type="molecule type" value="Genomic_DNA"/>
</dbReference>
<dbReference type="Gene3D" id="3.30.70.2970">
    <property type="entry name" value="Protein of unknown function (DUF541), domain 2"/>
    <property type="match status" value="1"/>
</dbReference>
<dbReference type="RefSeq" id="WP_065979935.1">
    <property type="nucleotide sequence ID" value="NZ_FPAZ01000001.1"/>
</dbReference>
<accession>A0ABY1GAD2</accession>
<evidence type="ECO:0000256" key="1">
    <source>
        <dbReference type="SAM" id="SignalP"/>
    </source>
</evidence>
<evidence type="ECO:0000313" key="3">
    <source>
        <dbReference type="Proteomes" id="UP000183805"/>
    </source>
</evidence>
<protein>
    <recommendedName>
        <fullName evidence="4">SIMPL domain-containing protein</fullName>
    </recommendedName>
</protein>
<dbReference type="PANTHER" id="PTHR34387:SF1">
    <property type="entry name" value="PERIPLASMIC IMMUNOGENIC PROTEIN"/>
    <property type="match status" value="1"/>
</dbReference>
<dbReference type="Gene3D" id="3.30.110.170">
    <property type="entry name" value="Protein of unknown function (DUF541), domain 1"/>
    <property type="match status" value="1"/>
</dbReference>
<sequence length="238" mass="26285">MNKFVFSSIAAFMSFNVFALATPDAPHIYIQGNASITTIPDNVKLTVAIVEIDKDLIAAKNKADNTMAKAMKLAKSKGVEEKGIYASNISIQRETEYNRETGKQNFVGYRVTRNLSLTLTDTKQYPVLLQQLVNSGINEINQTQFVSSRYEELQKQAQKLAIKDARAAAKEFANDYGVELKGLYTASNSPLDTGVQPYMRAEKMVMADAAPSNYVPDAYNGGEITITASSYAVYYIEN</sequence>